<gene>
    <name evidence="5" type="ORF">SAMN05421647_11458</name>
</gene>
<proteinExistence type="predicted"/>
<keyword evidence="2" id="KW-0472">Membrane</keyword>
<evidence type="ECO:0000313" key="5">
    <source>
        <dbReference type="EMBL" id="SIR02424.1"/>
    </source>
</evidence>
<evidence type="ECO:0000256" key="2">
    <source>
        <dbReference type="ARBA" id="ARBA00023136"/>
    </source>
</evidence>
<sequence length="242" mass="27334">MAWKRWGILVFLFMLMGCTPGGIKQAGLHSSSDDQQLYQQGRELMEAEDYPQAAVRLLALLRQYPLSPLRQDTQLALAFSQLQLGQSREAFELAREVIKNSNDSQQLAYAYYLRANARLAVSPAPSAQQVEKATLDLTQVTDRLGENIYRSAAKELRNKLYHASAAREFMAAKQSFRRQEPVSVLNRCRYLIEHYPQSDEVVKALALMVDAYRQLGLDDLASSTDAILQQRKALSSATSNRF</sequence>
<dbReference type="InterPro" id="IPR039565">
    <property type="entry name" value="BamD-like"/>
</dbReference>
<dbReference type="NCBIfam" id="TIGR03302">
    <property type="entry name" value="OM_YfiO"/>
    <property type="match status" value="1"/>
</dbReference>
<evidence type="ECO:0000259" key="4">
    <source>
        <dbReference type="Pfam" id="PF13525"/>
    </source>
</evidence>
<accession>A0A1N6XJC4</accession>
<dbReference type="STRING" id="49186.SAMN05421647_11458"/>
<dbReference type="EMBL" id="FTMN01000014">
    <property type="protein sequence ID" value="SIR02424.1"/>
    <property type="molecule type" value="Genomic_DNA"/>
</dbReference>
<reference evidence="6" key="1">
    <citation type="submission" date="2017-01" db="EMBL/GenBank/DDBJ databases">
        <authorList>
            <person name="Varghese N."/>
            <person name="Submissions S."/>
        </authorList>
    </citation>
    <scope>NUCLEOTIDE SEQUENCE [LARGE SCALE GENOMIC DNA]</scope>
    <source>
        <strain evidence="6">DSM 7027</strain>
    </source>
</reference>
<dbReference type="InterPro" id="IPR011990">
    <property type="entry name" value="TPR-like_helical_dom_sf"/>
</dbReference>
<dbReference type="PROSITE" id="PS51257">
    <property type="entry name" value="PROKAR_LIPOPROTEIN"/>
    <property type="match status" value="1"/>
</dbReference>
<feature type="domain" description="Outer membrane lipoprotein BamD-like" evidence="4">
    <location>
        <begin position="33"/>
        <end position="223"/>
    </location>
</feature>
<evidence type="ECO:0000313" key="6">
    <source>
        <dbReference type="Proteomes" id="UP000186895"/>
    </source>
</evidence>
<dbReference type="AlphaFoldDB" id="A0A1N6XJC4"/>
<evidence type="ECO:0000256" key="1">
    <source>
        <dbReference type="ARBA" id="ARBA00022729"/>
    </source>
</evidence>
<dbReference type="Gene3D" id="1.25.40.10">
    <property type="entry name" value="Tetratricopeptide repeat domain"/>
    <property type="match status" value="1"/>
</dbReference>
<dbReference type="Pfam" id="PF13525">
    <property type="entry name" value="YfiO"/>
    <property type="match status" value="1"/>
</dbReference>
<evidence type="ECO:0000256" key="3">
    <source>
        <dbReference type="ARBA" id="ARBA00023237"/>
    </source>
</evidence>
<keyword evidence="6" id="KW-1185">Reference proteome</keyword>
<dbReference type="RefSeq" id="WP_076466313.1">
    <property type="nucleotide sequence ID" value="NZ_FTMN01000014.1"/>
</dbReference>
<dbReference type="SUPFAM" id="SSF48452">
    <property type="entry name" value="TPR-like"/>
    <property type="match status" value="1"/>
</dbReference>
<name>A0A1N6XJC4_9GAMM</name>
<organism evidence="5 6">
    <name type="scientific">Marinobacterium stanieri</name>
    <dbReference type="NCBI Taxonomy" id="49186"/>
    <lineage>
        <taxon>Bacteria</taxon>
        <taxon>Pseudomonadati</taxon>
        <taxon>Pseudomonadota</taxon>
        <taxon>Gammaproteobacteria</taxon>
        <taxon>Oceanospirillales</taxon>
        <taxon>Oceanospirillaceae</taxon>
        <taxon>Marinobacterium</taxon>
    </lineage>
</organism>
<dbReference type="Proteomes" id="UP000186895">
    <property type="component" value="Unassembled WGS sequence"/>
</dbReference>
<protein>
    <submittedName>
        <fullName evidence="5">Beta-barrel assembly machine subunit BamD</fullName>
    </submittedName>
</protein>
<keyword evidence="3" id="KW-0998">Cell outer membrane</keyword>
<keyword evidence="1" id="KW-0732">Signal</keyword>
<dbReference type="InterPro" id="IPR017689">
    <property type="entry name" value="BamD"/>
</dbReference>